<sequence>MSHTTFRSPCDLIVRPSANVALTGADNRYAGCAGHTAFLSDPGVSAQVLA</sequence>
<protein>
    <submittedName>
        <fullName evidence="1">Uncharacterized protein</fullName>
    </submittedName>
</protein>
<name>A0A853BVJ2_9ACTN</name>
<reference evidence="1 2" key="1">
    <citation type="submission" date="2020-07" db="EMBL/GenBank/DDBJ databases">
        <title>Sequencing the genomes of 1000 actinobacteria strains.</title>
        <authorList>
            <person name="Klenk H.-P."/>
        </authorList>
    </citation>
    <scope>NUCLEOTIDE SEQUENCE [LARGE SCALE GENOMIC DNA]</scope>
    <source>
        <strain evidence="1 2">DSM 45927</strain>
    </source>
</reference>
<keyword evidence="2" id="KW-1185">Reference proteome</keyword>
<dbReference type="RefSeq" id="WP_179770139.1">
    <property type="nucleotide sequence ID" value="NZ_JACCFO010000001.1"/>
</dbReference>
<accession>A0A853BVJ2</accession>
<dbReference type="Proteomes" id="UP000575985">
    <property type="component" value="Unassembled WGS sequence"/>
</dbReference>
<evidence type="ECO:0000313" key="2">
    <source>
        <dbReference type="Proteomes" id="UP000575985"/>
    </source>
</evidence>
<dbReference type="EMBL" id="JACCFO010000001">
    <property type="protein sequence ID" value="NYI99103.1"/>
    <property type="molecule type" value="Genomic_DNA"/>
</dbReference>
<comment type="caution">
    <text evidence="1">The sequence shown here is derived from an EMBL/GenBank/DDBJ whole genome shotgun (WGS) entry which is preliminary data.</text>
</comment>
<dbReference type="AlphaFoldDB" id="A0A853BVJ2"/>
<organism evidence="1 2">
    <name type="scientific">Streptomonospora nanhaiensis</name>
    <dbReference type="NCBI Taxonomy" id="1323731"/>
    <lineage>
        <taxon>Bacteria</taxon>
        <taxon>Bacillati</taxon>
        <taxon>Actinomycetota</taxon>
        <taxon>Actinomycetes</taxon>
        <taxon>Streptosporangiales</taxon>
        <taxon>Nocardiopsidaceae</taxon>
        <taxon>Streptomonospora</taxon>
    </lineage>
</organism>
<gene>
    <name evidence="1" type="ORF">HNR12_005380</name>
</gene>
<proteinExistence type="predicted"/>
<evidence type="ECO:0000313" key="1">
    <source>
        <dbReference type="EMBL" id="NYI99103.1"/>
    </source>
</evidence>